<dbReference type="Proteomes" id="UP000255224">
    <property type="component" value="Unassembled WGS sequence"/>
</dbReference>
<gene>
    <name evidence="1" type="ORF">NCTC13533_00875</name>
</gene>
<dbReference type="EMBL" id="UFVQ01000003">
    <property type="protein sequence ID" value="STC93477.1"/>
    <property type="molecule type" value="Genomic_DNA"/>
</dbReference>
<protein>
    <recommendedName>
        <fullName evidence="3">Transposase</fullName>
    </recommendedName>
</protein>
<accession>A0A376DQ41</accession>
<dbReference type="AlphaFoldDB" id="A0A376DQ41"/>
<reference evidence="1 2" key="1">
    <citation type="submission" date="2018-06" db="EMBL/GenBank/DDBJ databases">
        <authorList>
            <consortium name="Pathogen Informatics"/>
            <person name="Doyle S."/>
        </authorList>
    </citation>
    <scope>NUCLEOTIDE SEQUENCE [LARGE SCALE GENOMIC DNA]</scope>
    <source>
        <strain evidence="1 2">NCTC13533</strain>
    </source>
</reference>
<proteinExistence type="predicted"/>
<organism evidence="1 2">
    <name type="scientific">Chryseobacterium carnipullorum</name>
    <dbReference type="NCBI Taxonomy" id="1124835"/>
    <lineage>
        <taxon>Bacteria</taxon>
        <taxon>Pseudomonadati</taxon>
        <taxon>Bacteroidota</taxon>
        <taxon>Flavobacteriia</taxon>
        <taxon>Flavobacteriales</taxon>
        <taxon>Weeksellaceae</taxon>
        <taxon>Chryseobacterium group</taxon>
        <taxon>Chryseobacterium</taxon>
    </lineage>
</organism>
<evidence type="ECO:0000313" key="2">
    <source>
        <dbReference type="Proteomes" id="UP000255224"/>
    </source>
</evidence>
<evidence type="ECO:0008006" key="3">
    <source>
        <dbReference type="Google" id="ProtNLM"/>
    </source>
</evidence>
<sequence>MHINIYKIKTLLKYLFEMEKSTITLTRRIQLLIDLPANEQKEMWEKLYRYQNRCFRAANLIVSHLYVQEMIKDFFYLTEDVQYKLADVNKDEMGIFTRSKTHTTARMVFDRFKGEIPTDILGSLNNTIQSTFSKNKVDYWQGSKSLRNFKKDIPIPLPVKCTTKMRYDVEKKAFCFNMFAIPVKTYLGKDFSDKRLIMERLLRKEIKVCTSQIQLKAGKIYWLAVFEFEKEDHLLKPEIIAEASLSLEHPIVVKANNARMNIGSKEEFLYRRLAIQASNKRIRAGVAYSRSGNGTKRKQKALHKTENLENRFVSHHLHLYSRQLIDFCIRQQAGTLILKDQEDKIGIAKEQEFVLRNWSYYELQTKIKYKAEKAGIELIIG</sequence>
<name>A0A376DQ41_CHRCU</name>
<evidence type="ECO:0000313" key="1">
    <source>
        <dbReference type="EMBL" id="STC93477.1"/>
    </source>
</evidence>